<dbReference type="PANTHER" id="PTHR32166:SF81">
    <property type="entry name" value="OS06G0658400 PROTEIN"/>
    <property type="match status" value="1"/>
</dbReference>
<reference evidence="2" key="2">
    <citation type="submission" date="2021-12" db="EMBL/GenBank/DDBJ databases">
        <title>Resequencing data analysis of finger millet.</title>
        <authorList>
            <person name="Hatakeyama M."/>
            <person name="Aluri S."/>
            <person name="Balachadran M.T."/>
            <person name="Sivarajan S.R."/>
            <person name="Poveda L."/>
            <person name="Shimizu-Inatsugi R."/>
            <person name="Schlapbach R."/>
            <person name="Sreeman S.M."/>
            <person name="Shimizu K.K."/>
        </authorList>
    </citation>
    <scope>NUCLEOTIDE SEQUENCE</scope>
</reference>
<evidence type="ECO:0000313" key="2">
    <source>
        <dbReference type="EMBL" id="GJN37514.1"/>
    </source>
</evidence>
<dbReference type="Proteomes" id="UP001054889">
    <property type="component" value="Unassembled WGS sequence"/>
</dbReference>
<dbReference type="SUPFAM" id="SSF53098">
    <property type="entry name" value="Ribonuclease H-like"/>
    <property type="match status" value="1"/>
</dbReference>
<comment type="caution">
    <text evidence="2">The sequence shown here is derived from an EMBL/GenBank/DDBJ whole genome shotgun (WGS) entry which is preliminary data.</text>
</comment>
<reference evidence="2" key="1">
    <citation type="journal article" date="2018" name="DNA Res.">
        <title>Multiple hybrid de novo genome assembly of finger millet, an orphan allotetraploid crop.</title>
        <authorList>
            <person name="Hatakeyama M."/>
            <person name="Aluri S."/>
            <person name="Balachadran M.T."/>
            <person name="Sivarajan S.R."/>
            <person name="Patrignani A."/>
            <person name="Gruter S."/>
            <person name="Poveda L."/>
            <person name="Shimizu-Inatsugi R."/>
            <person name="Baeten J."/>
            <person name="Francoijs K.J."/>
            <person name="Nataraja K.N."/>
            <person name="Reddy Y.A.N."/>
            <person name="Phadnis S."/>
            <person name="Ravikumar R.L."/>
            <person name="Schlapbach R."/>
            <person name="Sreeman S.M."/>
            <person name="Shimizu K.K."/>
        </authorList>
    </citation>
    <scope>NUCLEOTIDE SEQUENCE</scope>
</reference>
<dbReference type="AlphaFoldDB" id="A0AAV5FPB5"/>
<sequence length="217" mass="24905">MPKYNKFRTTLFKKERSHIERLLESSNSTWHEKGVTICANSWSDSQRQPLINFVAIYGKGALFMQAENCEGAVKTKEYIAGKLRSVVKEVGRNNIVQIITDNATNCKGAGLLLQAEYNNIFWTPCVVYTLNLALKNICDPKLSKNDDEEANFIWNTLEFIKDIKVEAQIIKNFIMNDDMRLSIFNEFSSLKLLAITDTRFASLVCILQRFVDVKRSF</sequence>
<protein>
    <recommendedName>
        <fullName evidence="1">DUF659 domain-containing protein</fullName>
    </recommendedName>
</protein>
<feature type="domain" description="DUF659" evidence="1">
    <location>
        <begin position="2"/>
        <end position="148"/>
    </location>
</feature>
<accession>A0AAV5FPB5</accession>
<proteinExistence type="predicted"/>
<dbReference type="InterPro" id="IPR007021">
    <property type="entry name" value="DUF659"/>
</dbReference>
<dbReference type="Pfam" id="PF04937">
    <property type="entry name" value="DUF659"/>
    <property type="match status" value="1"/>
</dbReference>
<keyword evidence="3" id="KW-1185">Reference proteome</keyword>
<evidence type="ECO:0000259" key="1">
    <source>
        <dbReference type="Pfam" id="PF04937"/>
    </source>
</evidence>
<gene>
    <name evidence="2" type="primary">gb26482</name>
    <name evidence="2" type="ORF">PR202_gb26482</name>
</gene>
<name>A0AAV5FPB5_ELECO</name>
<organism evidence="2 3">
    <name type="scientific">Eleusine coracana subsp. coracana</name>
    <dbReference type="NCBI Taxonomy" id="191504"/>
    <lineage>
        <taxon>Eukaryota</taxon>
        <taxon>Viridiplantae</taxon>
        <taxon>Streptophyta</taxon>
        <taxon>Embryophyta</taxon>
        <taxon>Tracheophyta</taxon>
        <taxon>Spermatophyta</taxon>
        <taxon>Magnoliopsida</taxon>
        <taxon>Liliopsida</taxon>
        <taxon>Poales</taxon>
        <taxon>Poaceae</taxon>
        <taxon>PACMAD clade</taxon>
        <taxon>Chloridoideae</taxon>
        <taxon>Cynodonteae</taxon>
        <taxon>Eleusininae</taxon>
        <taxon>Eleusine</taxon>
    </lineage>
</organism>
<dbReference type="EMBL" id="BQKI01000095">
    <property type="protein sequence ID" value="GJN37514.1"/>
    <property type="molecule type" value="Genomic_DNA"/>
</dbReference>
<dbReference type="InterPro" id="IPR012337">
    <property type="entry name" value="RNaseH-like_sf"/>
</dbReference>
<dbReference type="PANTHER" id="PTHR32166">
    <property type="entry name" value="OSJNBA0013A04.12 PROTEIN"/>
    <property type="match status" value="1"/>
</dbReference>
<evidence type="ECO:0000313" key="3">
    <source>
        <dbReference type="Proteomes" id="UP001054889"/>
    </source>
</evidence>